<protein>
    <submittedName>
        <fullName evidence="1">Uncharacterized protein</fullName>
    </submittedName>
</protein>
<sequence>MTEPDNFISVYDEKSNPIDIPYPFVSGLPMHPSEVIKLHNKGEFFFRCAHGIICEAWYIRLNSANEHHGCAFIHCPKQINHQCGLYVKLNDIHSPLLRIHCSKASHQMESYPSPPQSWKCPSSSTKLPDTPTKRFKNIQMQIAPSSIPAPFPVKLNSPSIDYPPGSYFLLPPFEDNGCILPEASDDELVSSLTALSDATVGPKGAVIYDKTKQSQGTFSLTSIDIEILIKQLRGMEELKCHELRLNQQELRLKLKAFKGAGVGPDNQMIGPPDPAFFAMGSSKEYPIDMDYIETCADCSQEIDAALHKELCLGIF</sequence>
<accession>A0A9W9E0D6</accession>
<gene>
    <name evidence="1" type="ORF">C8J55DRAFT_556141</name>
</gene>
<evidence type="ECO:0000313" key="2">
    <source>
        <dbReference type="Proteomes" id="UP001150238"/>
    </source>
</evidence>
<dbReference type="EMBL" id="JANVFS010000004">
    <property type="protein sequence ID" value="KAJ4493145.1"/>
    <property type="molecule type" value="Genomic_DNA"/>
</dbReference>
<dbReference type="AlphaFoldDB" id="A0A9W9E0D6"/>
<proteinExistence type="predicted"/>
<reference evidence="1" key="2">
    <citation type="journal article" date="2023" name="Proc. Natl. Acad. Sci. U.S.A.">
        <title>A global phylogenomic analysis of the shiitake genus Lentinula.</title>
        <authorList>
            <person name="Sierra-Patev S."/>
            <person name="Min B."/>
            <person name="Naranjo-Ortiz M."/>
            <person name="Looney B."/>
            <person name="Konkel Z."/>
            <person name="Slot J.C."/>
            <person name="Sakamoto Y."/>
            <person name="Steenwyk J.L."/>
            <person name="Rokas A."/>
            <person name="Carro J."/>
            <person name="Camarero S."/>
            <person name="Ferreira P."/>
            <person name="Molpeceres G."/>
            <person name="Ruiz-Duenas F.J."/>
            <person name="Serrano A."/>
            <person name="Henrissat B."/>
            <person name="Drula E."/>
            <person name="Hughes K.W."/>
            <person name="Mata J.L."/>
            <person name="Ishikawa N.K."/>
            <person name="Vargas-Isla R."/>
            <person name="Ushijima S."/>
            <person name="Smith C.A."/>
            <person name="Donoghue J."/>
            <person name="Ahrendt S."/>
            <person name="Andreopoulos W."/>
            <person name="He G."/>
            <person name="LaButti K."/>
            <person name="Lipzen A."/>
            <person name="Ng V."/>
            <person name="Riley R."/>
            <person name="Sandor L."/>
            <person name="Barry K."/>
            <person name="Martinez A.T."/>
            <person name="Xiao Y."/>
            <person name="Gibbons J.G."/>
            <person name="Terashima K."/>
            <person name="Grigoriev I.V."/>
            <person name="Hibbett D."/>
        </authorList>
    </citation>
    <scope>NUCLEOTIDE SEQUENCE</scope>
    <source>
        <strain evidence="1">Sp2 HRB7682 ss15</strain>
    </source>
</reference>
<reference evidence="1" key="1">
    <citation type="submission" date="2022-08" db="EMBL/GenBank/DDBJ databases">
        <authorList>
            <consortium name="DOE Joint Genome Institute"/>
            <person name="Min B."/>
            <person name="Riley R."/>
            <person name="Sierra-Patev S."/>
            <person name="Naranjo-Ortiz M."/>
            <person name="Looney B."/>
            <person name="Konkel Z."/>
            <person name="Slot J.C."/>
            <person name="Sakamoto Y."/>
            <person name="Steenwyk J.L."/>
            <person name="Rokas A."/>
            <person name="Carro J."/>
            <person name="Camarero S."/>
            <person name="Ferreira P."/>
            <person name="Molpeceres G."/>
            <person name="Ruiz-Duenas F.J."/>
            <person name="Serrano A."/>
            <person name="Henrissat B."/>
            <person name="Drula E."/>
            <person name="Hughes K.W."/>
            <person name="Mata J.L."/>
            <person name="Ishikawa N.K."/>
            <person name="Vargas-Isla R."/>
            <person name="Ushijima S."/>
            <person name="Smith C.A."/>
            <person name="Ahrendt S."/>
            <person name="Andreopoulos W."/>
            <person name="He G."/>
            <person name="Labutti K."/>
            <person name="Lipzen A."/>
            <person name="Ng V."/>
            <person name="Sandor L."/>
            <person name="Barry K."/>
            <person name="Martinez A.T."/>
            <person name="Xiao Y."/>
            <person name="Gibbons J.G."/>
            <person name="Terashima K."/>
            <person name="Hibbett D.S."/>
            <person name="Grigoriev I.V."/>
        </authorList>
    </citation>
    <scope>NUCLEOTIDE SEQUENCE</scope>
    <source>
        <strain evidence="1">Sp2 HRB7682 ss15</strain>
    </source>
</reference>
<dbReference type="Proteomes" id="UP001150238">
    <property type="component" value="Unassembled WGS sequence"/>
</dbReference>
<evidence type="ECO:0000313" key="1">
    <source>
        <dbReference type="EMBL" id="KAJ4493145.1"/>
    </source>
</evidence>
<organism evidence="1 2">
    <name type="scientific">Lentinula lateritia</name>
    <dbReference type="NCBI Taxonomy" id="40482"/>
    <lineage>
        <taxon>Eukaryota</taxon>
        <taxon>Fungi</taxon>
        <taxon>Dikarya</taxon>
        <taxon>Basidiomycota</taxon>
        <taxon>Agaricomycotina</taxon>
        <taxon>Agaricomycetes</taxon>
        <taxon>Agaricomycetidae</taxon>
        <taxon>Agaricales</taxon>
        <taxon>Marasmiineae</taxon>
        <taxon>Omphalotaceae</taxon>
        <taxon>Lentinula</taxon>
    </lineage>
</organism>
<name>A0A9W9E0D6_9AGAR</name>
<comment type="caution">
    <text evidence="1">The sequence shown here is derived from an EMBL/GenBank/DDBJ whole genome shotgun (WGS) entry which is preliminary data.</text>
</comment>